<gene>
    <name evidence="3" type="ORF">CTheo_7075</name>
</gene>
<dbReference type="AlphaFoldDB" id="A0A5N5QDS2"/>
<feature type="transmembrane region" description="Helical" evidence="1">
    <location>
        <begin position="126"/>
        <end position="144"/>
    </location>
</feature>
<keyword evidence="1" id="KW-0472">Membrane</keyword>
<name>A0A5N5QDS2_9AGAM</name>
<evidence type="ECO:0000313" key="3">
    <source>
        <dbReference type="EMBL" id="KAB5589477.1"/>
    </source>
</evidence>
<reference evidence="3 4" key="1">
    <citation type="journal article" date="2019" name="Fungal Biol. Biotechnol.">
        <title>Draft genome sequence of fastidious pathogen Ceratobasidium theobromae, which causes vascular-streak dieback in Theobroma cacao.</title>
        <authorList>
            <person name="Ali S.S."/>
            <person name="Asman A."/>
            <person name="Shao J."/>
            <person name="Firmansyah A.P."/>
            <person name="Susilo A.W."/>
            <person name="Rosmana A."/>
            <person name="McMahon P."/>
            <person name="Junaid M."/>
            <person name="Guest D."/>
            <person name="Kheng T.Y."/>
            <person name="Meinhardt L.W."/>
            <person name="Bailey B.A."/>
        </authorList>
    </citation>
    <scope>NUCLEOTIDE SEQUENCE [LARGE SCALE GENOMIC DNA]</scope>
    <source>
        <strain evidence="3 4">CT2</strain>
    </source>
</reference>
<proteinExistence type="predicted"/>
<comment type="caution">
    <text evidence="3">The sequence shown here is derived from an EMBL/GenBank/DDBJ whole genome shotgun (WGS) entry which is preliminary data.</text>
</comment>
<dbReference type="EMBL" id="SSOP01000264">
    <property type="protein sequence ID" value="KAB5589477.1"/>
    <property type="molecule type" value="Genomic_DNA"/>
</dbReference>
<evidence type="ECO:0000313" key="4">
    <source>
        <dbReference type="Proteomes" id="UP000383932"/>
    </source>
</evidence>
<sequence length="191" mass="20332">MRFFLLAVLLTYTTVSLFQFVIASPVTLPEDMVKRAPKPDGISGVLSKLDRSLSVILPQIDQLVQTKTANQANVEPLIGQVVAALNTAHDELVALTPTQLIKRQSTKEIAQLVSKIITNIATTLNGLLQFASTIPLLGVLLSGVDRALNQVLLGLSILLKGVLKLVAVLLANVAQLLRNLGLSLTLGALGL</sequence>
<keyword evidence="2" id="KW-0732">Signal</keyword>
<keyword evidence="4" id="KW-1185">Reference proteome</keyword>
<evidence type="ECO:0000256" key="2">
    <source>
        <dbReference type="SAM" id="SignalP"/>
    </source>
</evidence>
<dbReference type="OrthoDB" id="2575973at2759"/>
<organism evidence="3 4">
    <name type="scientific">Ceratobasidium theobromae</name>
    <dbReference type="NCBI Taxonomy" id="1582974"/>
    <lineage>
        <taxon>Eukaryota</taxon>
        <taxon>Fungi</taxon>
        <taxon>Dikarya</taxon>
        <taxon>Basidiomycota</taxon>
        <taxon>Agaricomycotina</taxon>
        <taxon>Agaricomycetes</taxon>
        <taxon>Cantharellales</taxon>
        <taxon>Ceratobasidiaceae</taxon>
        <taxon>Ceratobasidium</taxon>
    </lineage>
</organism>
<dbReference type="Proteomes" id="UP000383932">
    <property type="component" value="Unassembled WGS sequence"/>
</dbReference>
<feature type="transmembrane region" description="Helical" evidence="1">
    <location>
        <begin position="151"/>
        <end position="174"/>
    </location>
</feature>
<keyword evidence="1" id="KW-0812">Transmembrane</keyword>
<evidence type="ECO:0000256" key="1">
    <source>
        <dbReference type="SAM" id="Phobius"/>
    </source>
</evidence>
<feature type="signal peptide" evidence="2">
    <location>
        <begin position="1"/>
        <end position="23"/>
    </location>
</feature>
<keyword evidence="1" id="KW-1133">Transmembrane helix</keyword>
<accession>A0A5N5QDS2</accession>
<feature type="chain" id="PRO_5024297214" evidence="2">
    <location>
        <begin position="24"/>
        <end position="191"/>
    </location>
</feature>
<protein>
    <submittedName>
        <fullName evidence="3">Sc15 protein</fullName>
    </submittedName>
</protein>